<sequence>MTAAEAPAAGRKRAPSKRSLQTRARILDAAELLFAANGYEGTSMRDIAAAAQVPVALVNFHGGAKEELFATVVARRADVLSLRRTEAIAAAKARKAELDARDVLDCFIRPYLELAATGGPQWTAYARLIALVSADERWRPISERCFDPTAQAFITELARLFPAADKRKVAGAFVFSISAMLSLATSRWRIEAMAGQPSGEAPAPDGWAGFLIEFCEGGFRTALAADAP</sequence>
<dbReference type="InterPro" id="IPR041586">
    <property type="entry name" value="PsrA_TetR_C"/>
</dbReference>
<dbReference type="PROSITE" id="PS50977">
    <property type="entry name" value="HTH_TETR_2"/>
    <property type="match status" value="1"/>
</dbReference>
<evidence type="ECO:0000313" key="5">
    <source>
        <dbReference type="EMBL" id="QKV19602.1"/>
    </source>
</evidence>
<dbReference type="InterPro" id="IPR009057">
    <property type="entry name" value="Homeodomain-like_sf"/>
</dbReference>
<dbReference type="InterPro" id="IPR001647">
    <property type="entry name" value="HTH_TetR"/>
</dbReference>
<dbReference type="Pfam" id="PF17939">
    <property type="entry name" value="TetR_C_30"/>
    <property type="match status" value="1"/>
</dbReference>
<dbReference type="GO" id="GO:0003700">
    <property type="term" value="F:DNA-binding transcription factor activity"/>
    <property type="evidence" value="ECO:0007669"/>
    <property type="project" value="TreeGrafter"/>
</dbReference>
<dbReference type="Gene3D" id="1.10.357.10">
    <property type="entry name" value="Tetracycline Repressor, domain 2"/>
    <property type="match status" value="1"/>
</dbReference>
<evidence type="ECO:0000256" key="3">
    <source>
        <dbReference type="SAM" id="MobiDB-lite"/>
    </source>
</evidence>
<dbReference type="GO" id="GO:0000976">
    <property type="term" value="F:transcription cis-regulatory region binding"/>
    <property type="evidence" value="ECO:0007669"/>
    <property type="project" value="TreeGrafter"/>
</dbReference>
<keyword evidence="1 2" id="KW-0238">DNA-binding</keyword>
<dbReference type="KEGG" id="orm:HTY61_14655"/>
<reference evidence="5 6" key="1">
    <citation type="submission" date="2020-06" db="EMBL/GenBank/DDBJ databases">
        <title>Oricola thermophila sp. nov. isolated from a tidal sediments.</title>
        <authorList>
            <person name="Kwon K.K."/>
            <person name="Yang S.-H."/>
            <person name="Park M.-J."/>
        </authorList>
    </citation>
    <scope>NUCLEOTIDE SEQUENCE [LARGE SCALE GENOMIC DNA]</scope>
    <source>
        <strain evidence="5 6">MEBiC13590</strain>
    </source>
</reference>
<feature type="region of interest" description="Disordered" evidence="3">
    <location>
        <begin position="1"/>
        <end position="20"/>
    </location>
</feature>
<dbReference type="SUPFAM" id="SSF46689">
    <property type="entry name" value="Homeodomain-like"/>
    <property type="match status" value="1"/>
</dbReference>
<dbReference type="PANTHER" id="PTHR30055">
    <property type="entry name" value="HTH-TYPE TRANSCRIPTIONAL REGULATOR RUTR"/>
    <property type="match status" value="1"/>
</dbReference>
<dbReference type="Pfam" id="PF00440">
    <property type="entry name" value="TetR_N"/>
    <property type="match status" value="1"/>
</dbReference>
<feature type="DNA-binding region" description="H-T-H motif" evidence="2">
    <location>
        <begin position="43"/>
        <end position="62"/>
    </location>
</feature>
<dbReference type="InterPro" id="IPR050109">
    <property type="entry name" value="HTH-type_TetR-like_transc_reg"/>
</dbReference>
<evidence type="ECO:0000259" key="4">
    <source>
        <dbReference type="PROSITE" id="PS50977"/>
    </source>
</evidence>
<gene>
    <name evidence="5" type="ORF">HTY61_14655</name>
</gene>
<proteinExistence type="predicted"/>
<dbReference type="RefSeq" id="WP_175277494.1">
    <property type="nucleotide sequence ID" value="NZ_CP054836.1"/>
</dbReference>
<dbReference type="Proteomes" id="UP000509367">
    <property type="component" value="Chromosome"/>
</dbReference>
<feature type="domain" description="HTH tetR-type" evidence="4">
    <location>
        <begin position="20"/>
        <end position="80"/>
    </location>
</feature>
<evidence type="ECO:0000313" key="6">
    <source>
        <dbReference type="Proteomes" id="UP000509367"/>
    </source>
</evidence>
<accession>A0A6N1VJK5</accession>
<evidence type="ECO:0000256" key="2">
    <source>
        <dbReference type="PROSITE-ProRule" id="PRU00335"/>
    </source>
</evidence>
<protein>
    <submittedName>
        <fullName evidence="5">TetR/AcrR family transcriptional regulator</fullName>
    </submittedName>
</protein>
<dbReference type="SUPFAM" id="SSF48498">
    <property type="entry name" value="Tetracyclin repressor-like, C-terminal domain"/>
    <property type="match status" value="1"/>
</dbReference>
<keyword evidence="6" id="KW-1185">Reference proteome</keyword>
<dbReference type="EMBL" id="CP054836">
    <property type="protein sequence ID" value="QKV19602.1"/>
    <property type="molecule type" value="Genomic_DNA"/>
</dbReference>
<name>A0A6N1VJK5_9HYPH</name>
<dbReference type="AlphaFoldDB" id="A0A6N1VJK5"/>
<dbReference type="PANTHER" id="PTHR30055:SF235">
    <property type="entry name" value="TRANSCRIPTIONAL REGULATORY PROTEIN"/>
    <property type="match status" value="1"/>
</dbReference>
<dbReference type="InterPro" id="IPR036271">
    <property type="entry name" value="Tet_transcr_reg_TetR-rel_C_sf"/>
</dbReference>
<evidence type="ECO:0000256" key="1">
    <source>
        <dbReference type="ARBA" id="ARBA00023125"/>
    </source>
</evidence>
<organism evidence="5 6">
    <name type="scientific">Oricola thermophila</name>
    <dbReference type="NCBI Taxonomy" id="2742145"/>
    <lineage>
        <taxon>Bacteria</taxon>
        <taxon>Pseudomonadati</taxon>
        <taxon>Pseudomonadota</taxon>
        <taxon>Alphaproteobacteria</taxon>
        <taxon>Hyphomicrobiales</taxon>
        <taxon>Ahrensiaceae</taxon>
        <taxon>Oricola</taxon>
    </lineage>
</organism>